<evidence type="ECO:0000256" key="2">
    <source>
        <dbReference type="ARBA" id="ARBA00022448"/>
    </source>
</evidence>
<comment type="caution">
    <text evidence="12">The sequence shown here is derived from an EMBL/GenBank/DDBJ whole genome shotgun (WGS) entry which is preliminary data.</text>
</comment>
<evidence type="ECO:0000256" key="1">
    <source>
        <dbReference type="ARBA" id="ARBA00004141"/>
    </source>
</evidence>
<feature type="transmembrane region" description="Helical" evidence="10">
    <location>
        <begin position="113"/>
        <end position="133"/>
    </location>
</feature>
<feature type="transmembrane region" description="Helical" evidence="10">
    <location>
        <begin position="301"/>
        <end position="320"/>
    </location>
</feature>
<evidence type="ECO:0000256" key="9">
    <source>
        <dbReference type="ARBA" id="ARBA00023201"/>
    </source>
</evidence>
<keyword evidence="7" id="KW-0406">Ion transport</keyword>
<evidence type="ECO:0000256" key="7">
    <source>
        <dbReference type="ARBA" id="ARBA00023065"/>
    </source>
</evidence>
<evidence type="ECO:0000256" key="4">
    <source>
        <dbReference type="ARBA" id="ARBA00022692"/>
    </source>
</evidence>
<feature type="transmembrane region" description="Helical" evidence="10">
    <location>
        <begin position="54"/>
        <end position="73"/>
    </location>
</feature>
<keyword evidence="5 10" id="KW-1133">Transmembrane helix</keyword>
<comment type="subcellular location">
    <subcellularLocation>
        <location evidence="1">Membrane</location>
        <topology evidence="1">Multi-pass membrane protein</topology>
    </subcellularLocation>
</comment>
<evidence type="ECO:0000256" key="8">
    <source>
        <dbReference type="ARBA" id="ARBA00023136"/>
    </source>
</evidence>
<feature type="transmembrane region" description="Helical" evidence="10">
    <location>
        <begin position="211"/>
        <end position="229"/>
    </location>
</feature>
<dbReference type="GO" id="GO:0016020">
    <property type="term" value="C:membrane"/>
    <property type="evidence" value="ECO:0007669"/>
    <property type="project" value="UniProtKB-SubCell"/>
</dbReference>
<dbReference type="EMBL" id="DTBJ01000017">
    <property type="protein sequence ID" value="HGM58434.1"/>
    <property type="molecule type" value="Genomic_DNA"/>
</dbReference>
<dbReference type="InterPro" id="IPR006153">
    <property type="entry name" value="Cation/H_exchanger_TM"/>
</dbReference>
<evidence type="ECO:0000259" key="11">
    <source>
        <dbReference type="Pfam" id="PF00999"/>
    </source>
</evidence>
<feature type="transmembrane region" description="Helical" evidence="10">
    <location>
        <begin position="6"/>
        <end position="23"/>
    </location>
</feature>
<feature type="transmembrane region" description="Helical" evidence="10">
    <location>
        <begin position="365"/>
        <end position="384"/>
    </location>
</feature>
<dbReference type="GO" id="GO:0015297">
    <property type="term" value="F:antiporter activity"/>
    <property type="evidence" value="ECO:0007669"/>
    <property type="project" value="UniProtKB-KW"/>
</dbReference>
<feature type="transmembrane region" description="Helical" evidence="10">
    <location>
        <begin position="85"/>
        <end position="107"/>
    </location>
</feature>
<accession>A0A7C4D706</accession>
<name>A0A7C4D706_STAMA</name>
<evidence type="ECO:0000313" key="12">
    <source>
        <dbReference type="EMBL" id="HGM58434.1"/>
    </source>
</evidence>
<evidence type="ECO:0000256" key="10">
    <source>
        <dbReference type="SAM" id="Phobius"/>
    </source>
</evidence>
<organism evidence="12">
    <name type="scientific">Staphylothermus marinus</name>
    <dbReference type="NCBI Taxonomy" id="2280"/>
    <lineage>
        <taxon>Archaea</taxon>
        <taxon>Thermoproteota</taxon>
        <taxon>Thermoprotei</taxon>
        <taxon>Desulfurococcales</taxon>
        <taxon>Desulfurococcaceae</taxon>
        <taxon>Staphylothermus</taxon>
    </lineage>
</organism>
<keyword evidence="4 10" id="KW-0812">Transmembrane</keyword>
<evidence type="ECO:0000256" key="5">
    <source>
        <dbReference type="ARBA" id="ARBA00022989"/>
    </source>
</evidence>
<feature type="transmembrane region" description="Helical" evidence="10">
    <location>
        <begin position="30"/>
        <end position="48"/>
    </location>
</feature>
<proteinExistence type="predicted"/>
<protein>
    <submittedName>
        <fullName evidence="12">Cation:proton antiporter</fullName>
    </submittedName>
</protein>
<sequence>MSHSLILDIAFMLIFAKILEIPFRKYYLNPIIAHVLAGFIVGNLLYLVKTSSGLESIIGLSIILIMLYTGLTTDFRELTSSFREIFLMSISGVFTTILFTYVFLQFIGLNTYASIFIAIVLSNTATETIAGILYRENDVYFKSIIIGASFIDDIIAVVFATIFSIISLGETSFLDLAFVLVKITLFLLVSLYLTNILFNKFSKIYIAISRNYYYFVSIVITLAFTLAFISKTIGLSELIGAYIAGLILARIREPHDPLLRSRINLINFISDFIIFLDALFIPLFFTYIGLSYSITSINTNLLVIVLLIALTGKVIGVYPVARYVFKNNAKAFLTSILMTGRGLIEIVLLKIGYEIGIIDYTLYTTILTVSLLTIVLTPLSYTLIKMRMK</sequence>
<dbReference type="AlphaFoldDB" id="A0A7C4D706"/>
<dbReference type="Gene3D" id="1.20.1530.20">
    <property type="match status" value="1"/>
</dbReference>
<feature type="transmembrane region" description="Helical" evidence="10">
    <location>
        <begin position="178"/>
        <end position="199"/>
    </location>
</feature>
<reference evidence="12" key="1">
    <citation type="journal article" date="2020" name="mSystems">
        <title>Genome- and Community-Level Interaction Insights into Carbon Utilization and Element Cycling Functions of Hydrothermarchaeota in Hydrothermal Sediment.</title>
        <authorList>
            <person name="Zhou Z."/>
            <person name="Liu Y."/>
            <person name="Xu W."/>
            <person name="Pan J."/>
            <person name="Luo Z.H."/>
            <person name="Li M."/>
        </authorList>
    </citation>
    <scope>NUCLEOTIDE SEQUENCE [LARGE SCALE GENOMIC DNA]</scope>
    <source>
        <strain evidence="12">SpSt-642</strain>
    </source>
</reference>
<feature type="transmembrane region" description="Helical" evidence="10">
    <location>
        <begin position="145"/>
        <end position="166"/>
    </location>
</feature>
<dbReference type="InterPro" id="IPR038770">
    <property type="entry name" value="Na+/solute_symporter_sf"/>
</dbReference>
<feature type="transmembrane region" description="Helical" evidence="10">
    <location>
        <begin position="235"/>
        <end position="251"/>
    </location>
</feature>
<keyword evidence="6" id="KW-0915">Sodium</keyword>
<evidence type="ECO:0000256" key="6">
    <source>
        <dbReference type="ARBA" id="ARBA00023053"/>
    </source>
</evidence>
<dbReference type="PANTHER" id="PTHR43562">
    <property type="entry name" value="NAPA-TYPE SODIUM/HYDROGEN ANTIPORTER"/>
    <property type="match status" value="1"/>
</dbReference>
<gene>
    <name evidence="12" type="ORF">ENU14_02460</name>
</gene>
<dbReference type="PANTHER" id="PTHR43562:SF3">
    <property type="entry name" value="SODIUM ION_PROTON EXCHANGER (EUROFUNG)"/>
    <property type="match status" value="1"/>
</dbReference>
<feature type="transmembrane region" description="Helical" evidence="10">
    <location>
        <begin position="272"/>
        <end position="295"/>
    </location>
</feature>
<feature type="domain" description="Cation/H+ exchanger transmembrane" evidence="11">
    <location>
        <begin position="13"/>
        <end position="380"/>
    </location>
</feature>
<feature type="transmembrane region" description="Helical" evidence="10">
    <location>
        <begin position="332"/>
        <end position="353"/>
    </location>
</feature>
<dbReference type="GO" id="GO:1902600">
    <property type="term" value="P:proton transmembrane transport"/>
    <property type="evidence" value="ECO:0007669"/>
    <property type="project" value="InterPro"/>
</dbReference>
<keyword evidence="9" id="KW-0739">Sodium transport</keyword>
<keyword evidence="8 10" id="KW-0472">Membrane</keyword>
<dbReference type="GO" id="GO:0006814">
    <property type="term" value="P:sodium ion transport"/>
    <property type="evidence" value="ECO:0007669"/>
    <property type="project" value="UniProtKB-KW"/>
</dbReference>
<evidence type="ECO:0000256" key="3">
    <source>
        <dbReference type="ARBA" id="ARBA00022449"/>
    </source>
</evidence>
<dbReference type="Pfam" id="PF00999">
    <property type="entry name" value="Na_H_Exchanger"/>
    <property type="match status" value="1"/>
</dbReference>
<keyword evidence="2" id="KW-0813">Transport</keyword>
<keyword evidence="3" id="KW-0050">Antiport</keyword>